<sequence length="212" mass="21598">MLVSLALAGASAMAQAAGDPMDRLRACSTLADAERVKCLDRLSREIVPESARPRTSSGSAAAATQDSWIVSETTSPIDYSAVVIASATAGGAPDGSGLKLSIACRGGNTSVVLSGSGILPPGDVYTVSYAVDGGSPTTLAAAAAASGTGMAIAGDAVRLLLSLPTQGEISFRIAGRQGATLEGRYSLDGMRTVRERMAIPCRWQVKPDTPRK</sequence>
<dbReference type="Proteomes" id="UP000321058">
    <property type="component" value="Unassembled WGS sequence"/>
</dbReference>
<reference evidence="2 3" key="1">
    <citation type="submission" date="2019-07" db="EMBL/GenBank/DDBJ databases">
        <title>Whole genome shotgun sequence of Reyranella soli NBRC 108950.</title>
        <authorList>
            <person name="Hosoyama A."/>
            <person name="Uohara A."/>
            <person name="Ohji S."/>
            <person name="Ichikawa N."/>
        </authorList>
    </citation>
    <scope>NUCLEOTIDE SEQUENCE [LARGE SCALE GENOMIC DNA]</scope>
    <source>
        <strain evidence="2 3">NBRC 108950</strain>
    </source>
</reference>
<comment type="caution">
    <text evidence="2">The sequence shown here is derived from an EMBL/GenBank/DDBJ whole genome shotgun (WGS) entry which is preliminary data.</text>
</comment>
<protein>
    <submittedName>
        <fullName evidence="2">Uncharacterized protein</fullName>
    </submittedName>
</protein>
<gene>
    <name evidence="2" type="ORF">RSO01_42000</name>
</gene>
<dbReference type="AlphaFoldDB" id="A0A512NDM7"/>
<feature type="signal peptide" evidence="1">
    <location>
        <begin position="1"/>
        <end position="16"/>
    </location>
</feature>
<evidence type="ECO:0000256" key="1">
    <source>
        <dbReference type="SAM" id="SignalP"/>
    </source>
</evidence>
<name>A0A512NDM7_9HYPH</name>
<evidence type="ECO:0000313" key="3">
    <source>
        <dbReference type="Proteomes" id="UP000321058"/>
    </source>
</evidence>
<keyword evidence="3" id="KW-1185">Reference proteome</keyword>
<feature type="chain" id="PRO_5022048643" evidence="1">
    <location>
        <begin position="17"/>
        <end position="212"/>
    </location>
</feature>
<dbReference type="EMBL" id="BKAJ01000073">
    <property type="protein sequence ID" value="GEP57034.1"/>
    <property type="molecule type" value="Genomic_DNA"/>
</dbReference>
<evidence type="ECO:0000313" key="2">
    <source>
        <dbReference type="EMBL" id="GEP57034.1"/>
    </source>
</evidence>
<organism evidence="2 3">
    <name type="scientific">Reyranella soli</name>
    <dbReference type="NCBI Taxonomy" id="1230389"/>
    <lineage>
        <taxon>Bacteria</taxon>
        <taxon>Pseudomonadati</taxon>
        <taxon>Pseudomonadota</taxon>
        <taxon>Alphaproteobacteria</taxon>
        <taxon>Hyphomicrobiales</taxon>
        <taxon>Reyranellaceae</taxon>
        <taxon>Reyranella</taxon>
    </lineage>
</organism>
<keyword evidence="1" id="KW-0732">Signal</keyword>
<accession>A0A512NDM7</accession>
<proteinExistence type="predicted"/>